<dbReference type="Pfam" id="PF10825">
    <property type="entry name" value="DUF2752"/>
    <property type="match status" value="1"/>
</dbReference>
<protein>
    <recommendedName>
        <fullName evidence="4">DUF2752 domain-containing protein</fullName>
    </recommendedName>
</protein>
<organism evidence="2 3">
    <name type="scientific">Granulicella arctica</name>
    <dbReference type="NCBI Taxonomy" id="940613"/>
    <lineage>
        <taxon>Bacteria</taxon>
        <taxon>Pseudomonadati</taxon>
        <taxon>Acidobacteriota</taxon>
        <taxon>Terriglobia</taxon>
        <taxon>Terriglobales</taxon>
        <taxon>Acidobacteriaceae</taxon>
        <taxon>Granulicella</taxon>
    </lineage>
</organism>
<proteinExistence type="predicted"/>
<reference evidence="2 3" key="1">
    <citation type="submission" date="2020-07" db="EMBL/GenBank/DDBJ databases">
        <title>Genomic Encyclopedia of Type Strains, Phase IV (KMG-V): Genome sequencing to study the core and pangenomes of soil and plant-associated prokaryotes.</title>
        <authorList>
            <person name="Whitman W."/>
        </authorList>
    </citation>
    <scope>NUCLEOTIDE SEQUENCE [LARGE SCALE GENOMIC DNA]</scope>
    <source>
        <strain evidence="2 3">X4EP2</strain>
    </source>
</reference>
<comment type="caution">
    <text evidence="2">The sequence shown here is derived from an EMBL/GenBank/DDBJ whole genome shotgun (WGS) entry which is preliminary data.</text>
</comment>
<dbReference type="Proteomes" id="UP000589520">
    <property type="component" value="Unassembled WGS sequence"/>
</dbReference>
<feature type="transmembrane region" description="Helical" evidence="1">
    <location>
        <begin position="72"/>
        <end position="94"/>
    </location>
</feature>
<dbReference type="AlphaFoldDB" id="A0A7Y9TRH1"/>
<evidence type="ECO:0000313" key="3">
    <source>
        <dbReference type="Proteomes" id="UP000589520"/>
    </source>
</evidence>
<keyword evidence="1" id="KW-1133">Transmembrane helix</keyword>
<evidence type="ECO:0000313" key="2">
    <source>
        <dbReference type="EMBL" id="NYF78193.1"/>
    </source>
</evidence>
<keyword evidence="1" id="KW-0472">Membrane</keyword>
<gene>
    <name evidence="2" type="ORF">HDF17_000480</name>
</gene>
<evidence type="ECO:0008006" key="4">
    <source>
        <dbReference type="Google" id="ProtNLM"/>
    </source>
</evidence>
<dbReference type="RefSeq" id="WP_179487406.1">
    <property type="nucleotide sequence ID" value="NZ_JACCCW010000001.1"/>
</dbReference>
<sequence length="126" mass="13830">MKQRRRTLVASASAGVAAGTALLLRFPPAQYHFYPRCPIHEYLHLQCPGCGSTRALAALLHGHLTEAMHQNALFVALLPLLAGYAALCCYRAWTAEAFCWPELPRWAVQSALALALVFTVTRNLLA</sequence>
<feature type="transmembrane region" description="Helical" evidence="1">
    <location>
        <begin position="106"/>
        <end position="125"/>
    </location>
</feature>
<evidence type="ECO:0000256" key="1">
    <source>
        <dbReference type="SAM" id="Phobius"/>
    </source>
</evidence>
<dbReference type="InterPro" id="IPR021215">
    <property type="entry name" value="DUF2752"/>
</dbReference>
<accession>A0A7Y9TRH1</accession>
<dbReference type="EMBL" id="JACCCW010000001">
    <property type="protein sequence ID" value="NYF78193.1"/>
    <property type="molecule type" value="Genomic_DNA"/>
</dbReference>
<keyword evidence="1" id="KW-0812">Transmembrane</keyword>
<keyword evidence="3" id="KW-1185">Reference proteome</keyword>
<name>A0A7Y9TRH1_9BACT</name>